<dbReference type="EMBL" id="SZPZ01000007">
    <property type="protein sequence ID" value="TKK73628.1"/>
    <property type="molecule type" value="Genomic_DNA"/>
</dbReference>
<dbReference type="AlphaFoldDB" id="A0A4U3LDS1"/>
<evidence type="ECO:0000313" key="3">
    <source>
        <dbReference type="Proteomes" id="UP000305836"/>
    </source>
</evidence>
<dbReference type="Proteomes" id="UP000305836">
    <property type="component" value="Unassembled WGS sequence"/>
</dbReference>
<proteinExistence type="predicted"/>
<keyword evidence="3" id="KW-1185">Reference proteome</keyword>
<feature type="region of interest" description="Disordered" evidence="1">
    <location>
        <begin position="48"/>
        <end position="69"/>
    </location>
</feature>
<comment type="caution">
    <text evidence="2">The sequence shown here is derived from an EMBL/GenBank/DDBJ whole genome shotgun (WGS) entry which is preliminary data.</text>
</comment>
<gene>
    <name evidence="2" type="ORF">FDA38_40805</name>
</gene>
<organism evidence="2 3">
    <name type="scientific">Kribbella jiaozuonensis</name>
    <dbReference type="NCBI Taxonomy" id="2575441"/>
    <lineage>
        <taxon>Bacteria</taxon>
        <taxon>Bacillati</taxon>
        <taxon>Actinomycetota</taxon>
        <taxon>Actinomycetes</taxon>
        <taxon>Propionibacteriales</taxon>
        <taxon>Kribbellaceae</taxon>
        <taxon>Kribbella</taxon>
    </lineage>
</organism>
<evidence type="ECO:0000313" key="2">
    <source>
        <dbReference type="EMBL" id="TKK73628.1"/>
    </source>
</evidence>
<sequence>MHPYIGKALAEAHQNELLRQAEQHRLVRSARSGRRSWLSRRLQALRARRVRPTAAPSVLRPSRDARLGR</sequence>
<evidence type="ECO:0000256" key="1">
    <source>
        <dbReference type="SAM" id="MobiDB-lite"/>
    </source>
</evidence>
<accession>A0A4U3LDS1</accession>
<reference evidence="2 3" key="1">
    <citation type="submission" date="2019-04" db="EMBL/GenBank/DDBJ databases">
        <title>Kribbella sp. NEAU-THZ 27 nov., a novel actinomycete isolated from soil.</title>
        <authorList>
            <person name="Duan L."/>
        </authorList>
    </citation>
    <scope>NUCLEOTIDE SEQUENCE [LARGE SCALE GENOMIC DNA]</scope>
    <source>
        <strain evidence="3">NEAU-THZ27</strain>
    </source>
</reference>
<name>A0A4U3LDS1_9ACTN</name>
<protein>
    <submittedName>
        <fullName evidence="2">Uncharacterized protein</fullName>
    </submittedName>
</protein>